<reference evidence="2 3" key="1">
    <citation type="submission" date="2007-07" db="EMBL/GenBank/DDBJ databases">
        <title>Complete sequence of chromosome of Xanthobacter autotrophicus Py2.</title>
        <authorList>
            <consortium name="US DOE Joint Genome Institute"/>
            <person name="Copeland A."/>
            <person name="Lucas S."/>
            <person name="Lapidus A."/>
            <person name="Barry K."/>
            <person name="Glavina del Rio T."/>
            <person name="Hammon N."/>
            <person name="Israni S."/>
            <person name="Dalin E."/>
            <person name="Tice H."/>
            <person name="Pitluck S."/>
            <person name="Sims D."/>
            <person name="Brettin T."/>
            <person name="Bruce D."/>
            <person name="Detter J.C."/>
            <person name="Han C."/>
            <person name="Tapia R."/>
            <person name="Brainard J."/>
            <person name="Schmutz J."/>
            <person name="Larimer F."/>
            <person name="Land M."/>
            <person name="Hauser L."/>
            <person name="Kyrpides N."/>
            <person name="Kim E."/>
            <person name="Ensigns S.A."/>
            <person name="Richardson P."/>
        </authorList>
    </citation>
    <scope>NUCLEOTIDE SEQUENCE [LARGE SCALE GENOMIC DNA]</scope>
    <source>
        <strain evidence="3">ATCC BAA-1158 / Py2</strain>
    </source>
</reference>
<name>A7ILG6_XANP2</name>
<feature type="region of interest" description="Disordered" evidence="1">
    <location>
        <begin position="278"/>
        <end position="320"/>
    </location>
</feature>
<dbReference type="STRING" id="78245.Xaut_3631"/>
<accession>A7ILG6</accession>
<dbReference type="Pfam" id="PF09979">
    <property type="entry name" value="DUF2213"/>
    <property type="match status" value="1"/>
</dbReference>
<dbReference type="AlphaFoldDB" id="A7ILG6"/>
<organism evidence="2 3">
    <name type="scientific">Xanthobacter autotrophicus (strain ATCC BAA-1158 / Py2)</name>
    <dbReference type="NCBI Taxonomy" id="78245"/>
    <lineage>
        <taxon>Bacteria</taxon>
        <taxon>Pseudomonadati</taxon>
        <taxon>Pseudomonadota</taxon>
        <taxon>Alphaproteobacteria</taxon>
        <taxon>Hyphomicrobiales</taxon>
        <taxon>Xanthobacteraceae</taxon>
        <taxon>Xanthobacter</taxon>
    </lineage>
</organism>
<evidence type="ECO:0000313" key="2">
    <source>
        <dbReference type="EMBL" id="ABS68859.1"/>
    </source>
</evidence>
<gene>
    <name evidence="2" type="ordered locus">Xaut_3631</name>
</gene>
<dbReference type="eggNOG" id="COG3566">
    <property type="taxonomic scope" value="Bacteria"/>
</dbReference>
<evidence type="ECO:0000256" key="1">
    <source>
        <dbReference type="SAM" id="MobiDB-lite"/>
    </source>
</evidence>
<keyword evidence="3" id="KW-1185">Reference proteome</keyword>
<dbReference type="InterPro" id="IPR016913">
    <property type="entry name" value="UCP029215"/>
</dbReference>
<dbReference type="PhylomeDB" id="A7ILG6"/>
<dbReference type="OrthoDB" id="7549700at2"/>
<dbReference type="KEGG" id="xau:Xaut_3631"/>
<dbReference type="EMBL" id="CP000781">
    <property type="protein sequence ID" value="ABS68859.1"/>
    <property type="molecule type" value="Genomic_DNA"/>
</dbReference>
<evidence type="ECO:0000313" key="3">
    <source>
        <dbReference type="Proteomes" id="UP000002417"/>
    </source>
</evidence>
<protein>
    <submittedName>
        <fullName evidence="2">Putative bacteriophage protein</fullName>
    </submittedName>
</protein>
<dbReference type="HOGENOM" id="CLU_056515_0_0_5"/>
<sequence>MTRYTLDRASVTLVADQIGRTQAITPEGFLLCEGVRIARTGPMLYLADEVPEVEPNPNGAMTTLLRGAEVLFAPETLASFTGKPVTNDHPDELVNPETWKTVSGGVVLNVRRGEGADSEHLVADLLITDARCIADVQAGKREVSCGYDTEAETVAPGLGRITKIVGNHVALVDRGRCGPSCAIQDEVPAMASKAKRTVWDRLATAFKAKDEAAFQEELEAAKEEVCGDGQHIHVHLNGAEPVAEEPVKDETDPGDDRIARIEAAVSVLAEAVAKMQKAEQAEAEVTTAKDEDPEPEEKEKSEVKDEDPEEEKGEKKPVMDAAVLGESFRDTLSRAEILAPGITLPKFDAKAPKLMVDAMCALRIKALQSAYDNAGMRPHIEAVAGTKPDFAKMKCDHAAVVFRGASELAKAANTRVSAPDLKSLPPAGKMSAAGYSELIKARRAK</sequence>
<proteinExistence type="predicted"/>
<dbReference type="Proteomes" id="UP000002417">
    <property type="component" value="Chromosome"/>
</dbReference>